<evidence type="ECO:0000256" key="11">
    <source>
        <dbReference type="ARBA" id="ARBA00023180"/>
    </source>
</evidence>
<feature type="domain" description="SRCR" evidence="18">
    <location>
        <begin position="271"/>
        <end position="367"/>
    </location>
</feature>
<comment type="caution">
    <text evidence="19">The sequence shown here is derived from an EMBL/GenBank/DDBJ whole genome shotgun (WGS) entry which is preliminary data.</text>
</comment>
<keyword evidence="3" id="KW-0597">Phosphoprotein</keyword>
<feature type="region of interest" description="Disordered" evidence="15">
    <location>
        <begin position="377"/>
        <end position="397"/>
    </location>
</feature>
<feature type="chain" id="PRO_5029613945" description="T-cell differentiation antigen CD6" evidence="17">
    <location>
        <begin position="21"/>
        <end position="651"/>
    </location>
</feature>
<feature type="region of interest" description="Disordered" evidence="15">
    <location>
        <begin position="94"/>
        <end position="124"/>
    </location>
</feature>
<feature type="transmembrane region" description="Helical" evidence="16">
    <location>
        <begin position="405"/>
        <end position="430"/>
    </location>
</feature>
<dbReference type="Pfam" id="PF00530">
    <property type="entry name" value="SRCR"/>
    <property type="match status" value="3"/>
</dbReference>
<name>A0A7J7WZ59_PIPKU</name>
<dbReference type="PANTHER" id="PTHR19331">
    <property type="entry name" value="SCAVENGER RECEPTOR DOMAIN-CONTAINING"/>
    <property type="match status" value="1"/>
</dbReference>
<feature type="region of interest" description="Disordered" evidence="15">
    <location>
        <begin position="453"/>
        <end position="493"/>
    </location>
</feature>
<evidence type="ECO:0000256" key="7">
    <source>
        <dbReference type="ARBA" id="ARBA00022889"/>
    </source>
</evidence>
<dbReference type="InterPro" id="IPR036772">
    <property type="entry name" value="SRCR-like_dom_sf"/>
</dbReference>
<feature type="signal peptide" evidence="17">
    <location>
        <begin position="1"/>
        <end position="20"/>
    </location>
</feature>
<dbReference type="GO" id="GO:0007155">
    <property type="term" value="P:cell adhesion"/>
    <property type="evidence" value="ECO:0007669"/>
    <property type="project" value="UniProtKB-KW"/>
</dbReference>
<keyword evidence="4 16" id="KW-0812">Transmembrane</keyword>
<evidence type="ECO:0000256" key="2">
    <source>
        <dbReference type="ARBA" id="ARBA00022475"/>
    </source>
</evidence>
<dbReference type="FunFam" id="3.10.250.10:FF:000010">
    <property type="entry name" value="T-cell differentiation antigen CD6"/>
    <property type="match status" value="1"/>
</dbReference>
<keyword evidence="10 14" id="KW-1015">Disulfide bond</keyword>
<evidence type="ECO:0000256" key="3">
    <source>
        <dbReference type="ARBA" id="ARBA00022553"/>
    </source>
</evidence>
<gene>
    <name evidence="19" type="ORF">mPipKuh1_002436</name>
</gene>
<evidence type="ECO:0000256" key="15">
    <source>
        <dbReference type="SAM" id="MobiDB-lite"/>
    </source>
</evidence>
<dbReference type="InterPro" id="IPR001190">
    <property type="entry name" value="SRCR"/>
</dbReference>
<dbReference type="Gene3D" id="3.10.250.10">
    <property type="entry name" value="SRCR-like domain"/>
    <property type="match status" value="3"/>
</dbReference>
<feature type="compositionally biased region" description="Pro residues" evidence="15">
    <location>
        <begin position="616"/>
        <end position="627"/>
    </location>
</feature>
<sequence length="651" mass="68414">MAPRWLFLAVAGLLTAGLSGHPSPAPSGPPSPSRAESQPPEPGPRLEVRLVNGSSRCSGAVQVWAGASWETPCGLHWDRSASEAACRALGCGGAGRGPAQPTPLPLDRAPGNASGTPDASGTPNATWVLAPAVQCSSSEWRLCRVEQHPCPQDGPPAQVTCAEPRDLRLADGGSPCAGRVEMLERGQWGSLCDDTWALEDAHVVCGQLSCGWAVRAVPGLHFAAGRGPIHRDQVNCSGTEAYLWDCPGRPGEGYCGHKEDAGVVCSEHQTLRLTGGVDGCEGQVEVHYQGVWSTVCDSEWYRSEAGVLCRALGCGTVAHIPRGPPHALPGRMYYSCQGNEAELSHCRWRFNNSNLCRQSKAARVVCSGSRKLLNGSASDLPTSAPPATEEPAGPVPAEDWTPRELALLVPCAVLGALLLGALVSICVLLLRVKGKYALPAAMTPPHRPAAAVAGANSYQEVPKGEAPKLPIQAPAPPPADSDSGSDSDYEHYDFSAQPPVALTTFYNSQRYRVTEEAAQQSRFRMPPVEEGPLPTRTLIADPPSLGPQRHPRSSSGSSTSSGEGYCNSPSSRPPPWGPLPEQPPRLELAGSQGTFSGPSADDGSSTSSGEWYQNFQPPPLPPPPPEELCPGSASPQPVSTDNEDYDDIGAA</sequence>
<evidence type="ECO:0000313" key="20">
    <source>
        <dbReference type="Proteomes" id="UP000558488"/>
    </source>
</evidence>
<keyword evidence="9 16" id="KW-0472">Membrane</keyword>
<evidence type="ECO:0000259" key="18">
    <source>
        <dbReference type="PROSITE" id="PS50287"/>
    </source>
</evidence>
<evidence type="ECO:0000256" key="9">
    <source>
        <dbReference type="ARBA" id="ARBA00023136"/>
    </source>
</evidence>
<feature type="compositionally biased region" description="Pro residues" evidence="15">
    <location>
        <begin position="23"/>
        <end position="32"/>
    </location>
</feature>
<feature type="compositionally biased region" description="Polar residues" evidence="15">
    <location>
        <begin position="113"/>
        <end position="124"/>
    </location>
</feature>
<evidence type="ECO:0000313" key="19">
    <source>
        <dbReference type="EMBL" id="KAF6342634.1"/>
    </source>
</evidence>
<keyword evidence="11" id="KW-0325">Glycoprotein</keyword>
<dbReference type="SUPFAM" id="SSF56487">
    <property type="entry name" value="SRCR-like"/>
    <property type="match status" value="3"/>
</dbReference>
<protein>
    <recommendedName>
        <fullName evidence="13">T-cell differentiation antigen CD6</fullName>
    </recommendedName>
</protein>
<evidence type="ECO:0000256" key="14">
    <source>
        <dbReference type="PROSITE-ProRule" id="PRU00196"/>
    </source>
</evidence>
<feature type="disulfide bond" evidence="14">
    <location>
        <begin position="236"/>
        <end position="246"/>
    </location>
</feature>
<feature type="compositionally biased region" description="Polar residues" evidence="15">
    <location>
        <begin position="591"/>
        <end position="615"/>
    </location>
</feature>
<evidence type="ECO:0000256" key="12">
    <source>
        <dbReference type="ARBA" id="ARBA00057255"/>
    </source>
</evidence>
<evidence type="ECO:0000256" key="16">
    <source>
        <dbReference type="SAM" id="Phobius"/>
    </source>
</evidence>
<feature type="compositionally biased region" description="Pro residues" evidence="15">
    <location>
        <begin position="571"/>
        <end position="583"/>
    </location>
</feature>
<keyword evidence="6" id="KW-0677">Repeat</keyword>
<keyword evidence="5 17" id="KW-0732">Signal</keyword>
<accession>A0A7J7WZ59</accession>
<feature type="domain" description="SRCR" evidence="18">
    <location>
        <begin position="48"/>
        <end position="162"/>
    </location>
</feature>
<feature type="domain" description="SRCR" evidence="18">
    <location>
        <begin position="167"/>
        <end position="266"/>
    </location>
</feature>
<comment type="function">
    <text evidence="12">Cell adhesion molecule that mediates cell-cell contacts and regulates T-cell responses via its interaction with ALCAM/CD166. Contributes to signaling cascades triggered by activation of the TCR/CD3 complex. Functions as a costimulatory molecule; promotes T-cell activation and proliferation. Contributes to the formation and maturation of the immunological synapse. Functions as a calcium-dependent pattern receptor that binds and aggregates both Gram-positive and Gram-negative bacteria. Binds both lipopolysaccharide (LPS) from Gram-negative bacteria and lipoteichoic acid from Gram-positive bacteria. LPS binding leads to the activation of signaling cascades and down-stream MAP kinases. Mediates activation of the inflammatory response and the secretion of pro-inflammatory cytokines in response to LPS.</text>
</comment>
<evidence type="ECO:0000256" key="10">
    <source>
        <dbReference type="ARBA" id="ARBA00023157"/>
    </source>
</evidence>
<feature type="compositionally biased region" description="Low complexity" evidence="15">
    <location>
        <begin position="381"/>
        <end position="397"/>
    </location>
</feature>
<evidence type="ECO:0000256" key="4">
    <source>
        <dbReference type="ARBA" id="ARBA00022692"/>
    </source>
</evidence>
<feature type="compositionally biased region" description="Acidic residues" evidence="15">
    <location>
        <begin position="641"/>
        <end position="651"/>
    </location>
</feature>
<keyword evidence="7" id="KW-0130">Cell adhesion</keyword>
<dbReference type="PRINTS" id="PR00258">
    <property type="entry name" value="SPERACTRCPTR"/>
</dbReference>
<feature type="disulfide bond" evidence="14">
    <location>
        <begin position="336"/>
        <end position="346"/>
    </location>
</feature>
<dbReference type="FunFam" id="3.10.250.10:FF:000017">
    <property type="entry name" value="CD6 molecule"/>
    <property type="match status" value="1"/>
</dbReference>
<keyword evidence="2" id="KW-1003">Cell membrane</keyword>
<evidence type="ECO:0000256" key="13">
    <source>
        <dbReference type="ARBA" id="ARBA00068813"/>
    </source>
</evidence>
<dbReference type="SMART" id="SM00202">
    <property type="entry name" value="SR"/>
    <property type="match status" value="3"/>
</dbReference>
<organism evidence="19 20">
    <name type="scientific">Pipistrellus kuhlii</name>
    <name type="common">Kuhl's pipistrelle</name>
    <dbReference type="NCBI Taxonomy" id="59472"/>
    <lineage>
        <taxon>Eukaryota</taxon>
        <taxon>Metazoa</taxon>
        <taxon>Chordata</taxon>
        <taxon>Craniata</taxon>
        <taxon>Vertebrata</taxon>
        <taxon>Euteleostomi</taxon>
        <taxon>Mammalia</taxon>
        <taxon>Eutheria</taxon>
        <taxon>Laurasiatheria</taxon>
        <taxon>Chiroptera</taxon>
        <taxon>Yangochiroptera</taxon>
        <taxon>Vespertilionidae</taxon>
        <taxon>Pipistrellus</taxon>
    </lineage>
</organism>
<keyword evidence="8 16" id="KW-1133">Transmembrane helix</keyword>
<dbReference type="Proteomes" id="UP000558488">
    <property type="component" value="Unassembled WGS sequence"/>
</dbReference>
<proteinExistence type="predicted"/>
<dbReference type="PROSITE" id="PS50287">
    <property type="entry name" value="SRCR_2"/>
    <property type="match status" value="3"/>
</dbReference>
<dbReference type="EMBL" id="JACAGB010000009">
    <property type="protein sequence ID" value="KAF6342634.1"/>
    <property type="molecule type" value="Genomic_DNA"/>
</dbReference>
<dbReference type="AlphaFoldDB" id="A0A7J7WZ59"/>
<feature type="region of interest" description="Disordered" evidence="15">
    <location>
        <begin position="517"/>
        <end position="651"/>
    </location>
</feature>
<evidence type="ECO:0000256" key="1">
    <source>
        <dbReference type="ARBA" id="ARBA00004251"/>
    </source>
</evidence>
<dbReference type="PANTHER" id="PTHR19331:SF477">
    <property type="entry name" value="T-CELL DIFFERENTIATION ANTIGEN CD6"/>
    <property type="match status" value="1"/>
</dbReference>
<dbReference type="GO" id="GO:0005886">
    <property type="term" value="C:plasma membrane"/>
    <property type="evidence" value="ECO:0007669"/>
    <property type="project" value="UniProtKB-SubCell"/>
</dbReference>
<feature type="region of interest" description="Disordered" evidence="15">
    <location>
        <begin position="19"/>
        <end position="45"/>
    </location>
</feature>
<reference evidence="19 20" key="1">
    <citation type="journal article" date="2020" name="Nature">
        <title>Six reference-quality genomes reveal evolution of bat adaptations.</title>
        <authorList>
            <person name="Jebb D."/>
            <person name="Huang Z."/>
            <person name="Pippel M."/>
            <person name="Hughes G.M."/>
            <person name="Lavrichenko K."/>
            <person name="Devanna P."/>
            <person name="Winkler S."/>
            <person name="Jermiin L.S."/>
            <person name="Skirmuntt E.C."/>
            <person name="Katzourakis A."/>
            <person name="Burkitt-Gray L."/>
            <person name="Ray D.A."/>
            <person name="Sullivan K.A.M."/>
            <person name="Roscito J.G."/>
            <person name="Kirilenko B.M."/>
            <person name="Davalos L.M."/>
            <person name="Corthals A.P."/>
            <person name="Power M.L."/>
            <person name="Jones G."/>
            <person name="Ransome R.D."/>
            <person name="Dechmann D.K.N."/>
            <person name="Locatelli A.G."/>
            <person name="Puechmaille S.J."/>
            <person name="Fedrigo O."/>
            <person name="Jarvis E.D."/>
            <person name="Hiller M."/>
            <person name="Vernes S.C."/>
            <person name="Myers E.W."/>
            <person name="Teeling E.C."/>
        </authorList>
    </citation>
    <scope>NUCLEOTIDE SEQUENCE [LARGE SCALE GENOMIC DNA]</scope>
    <source>
        <strain evidence="19">MPipKuh1</strain>
        <tissue evidence="19">Flight muscle</tissue>
    </source>
</reference>
<comment type="caution">
    <text evidence="14">Lacks conserved residue(s) required for the propagation of feature annotation.</text>
</comment>
<comment type="subcellular location">
    <subcellularLocation>
        <location evidence="1">Cell membrane</location>
        <topology evidence="1">Single-pass type I membrane protein</topology>
    </subcellularLocation>
</comment>
<evidence type="ECO:0000256" key="5">
    <source>
        <dbReference type="ARBA" id="ARBA00022729"/>
    </source>
</evidence>
<evidence type="ECO:0000256" key="8">
    <source>
        <dbReference type="ARBA" id="ARBA00022989"/>
    </source>
</evidence>
<keyword evidence="20" id="KW-1185">Reference proteome</keyword>
<feature type="compositionally biased region" description="Low complexity" evidence="15">
    <location>
        <begin position="553"/>
        <end position="570"/>
    </location>
</feature>
<evidence type="ECO:0000256" key="6">
    <source>
        <dbReference type="ARBA" id="ARBA00022737"/>
    </source>
</evidence>
<evidence type="ECO:0000256" key="17">
    <source>
        <dbReference type="SAM" id="SignalP"/>
    </source>
</evidence>